<reference evidence="1" key="1">
    <citation type="submission" date="2022-07" db="EMBL/GenBank/DDBJ databases">
        <authorList>
            <person name="Trinca V."/>
            <person name="Uliana J.V.C."/>
            <person name="Torres T.T."/>
            <person name="Ward R.J."/>
            <person name="Monesi N."/>
        </authorList>
    </citation>
    <scope>NUCLEOTIDE SEQUENCE</scope>
    <source>
        <strain evidence="1">HSMRA1968</strain>
        <tissue evidence="1">Whole embryos</tissue>
    </source>
</reference>
<organism evidence="1 2">
    <name type="scientific">Pseudolycoriella hygida</name>
    <dbReference type="NCBI Taxonomy" id="35572"/>
    <lineage>
        <taxon>Eukaryota</taxon>
        <taxon>Metazoa</taxon>
        <taxon>Ecdysozoa</taxon>
        <taxon>Arthropoda</taxon>
        <taxon>Hexapoda</taxon>
        <taxon>Insecta</taxon>
        <taxon>Pterygota</taxon>
        <taxon>Neoptera</taxon>
        <taxon>Endopterygota</taxon>
        <taxon>Diptera</taxon>
        <taxon>Nematocera</taxon>
        <taxon>Sciaroidea</taxon>
        <taxon>Sciaridae</taxon>
        <taxon>Pseudolycoriella</taxon>
    </lineage>
</organism>
<dbReference type="EMBL" id="WJQU01000002">
    <property type="protein sequence ID" value="KAJ6643444.1"/>
    <property type="molecule type" value="Genomic_DNA"/>
</dbReference>
<dbReference type="Proteomes" id="UP001151699">
    <property type="component" value="Chromosome B"/>
</dbReference>
<evidence type="ECO:0000313" key="2">
    <source>
        <dbReference type="Proteomes" id="UP001151699"/>
    </source>
</evidence>
<protein>
    <submittedName>
        <fullName evidence="1">Uncharacterized protein</fullName>
    </submittedName>
</protein>
<proteinExistence type="predicted"/>
<gene>
    <name evidence="1" type="ORF">Bhyg_08405</name>
</gene>
<name>A0A9Q0N4M2_9DIPT</name>
<sequence>MEYEKRYWSSVE</sequence>
<evidence type="ECO:0000313" key="1">
    <source>
        <dbReference type="EMBL" id="KAJ6643444.1"/>
    </source>
</evidence>
<keyword evidence="2" id="KW-1185">Reference proteome</keyword>
<comment type="caution">
    <text evidence="1">The sequence shown here is derived from an EMBL/GenBank/DDBJ whole genome shotgun (WGS) entry which is preliminary data.</text>
</comment>
<accession>A0A9Q0N4M2</accession>